<name>A0AAD5SL10_9FUNG</name>
<accession>A0AAD5SL10</accession>
<keyword evidence="4" id="KW-1185">Reference proteome</keyword>
<feature type="domain" description="DUF6697" evidence="2">
    <location>
        <begin position="109"/>
        <end position="285"/>
    </location>
</feature>
<evidence type="ECO:0000256" key="1">
    <source>
        <dbReference type="SAM" id="MobiDB-lite"/>
    </source>
</evidence>
<dbReference type="Proteomes" id="UP001212841">
    <property type="component" value="Unassembled WGS sequence"/>
</dbReference>
<feature type="region of interest" description="Disordered" evidence="1">
    <location>
        <begin position="23"/>
        <end position="46"/>
    </location>
</feature>
<dbReference type="InterPro" id="IPR046520">
    <property type="entry name" value="DUF6697"/>
</dbReference>
<gene>
    <name evidence="3" type="ORF">HK097_006388</name>
</gene>
<protein>
    <recommendedName>
        <fullName evidence="2">DUF6697 domain-containing protein</fullName>
    </recommendedName>
</protein>
<dbReference type="Pfam" id="PF20411">
    <property type="entry name" value="DUF6697"/>
    <property type="match status" value="1"/>
</dbReference>
<evidence type="ECO:0000259" key="2">
    <source>
        <dbReference type="Pfam" id="PF20411"/>
    </source>
</evidence>
<organism evidence="3 4">
    <name type="scientific">Rhizophlyctis rosea</name>
    <dbReference type="NCBI Taxonomy" id="64517"/>
    <lineage>
        <taxon>Eukaryota</taxon>
        <taxon>Fungi</taxon>
        <taxon>Fungi incertae sedis</taxon>
        <taxon>Chytridiomycota</taxon>
        <taxon>Chytridiomycota incertae sedis</taxon>
        <taxon>Chytridiomycetes</taxon>
        <taxon>Rhizophlyctidales</taxon>
        <taxon>Rhizophlyctidaceae</taxon>
        <taxon>Rhizophlyctis</taxon>
    </lineage>
</organism>
<feature type="compositionally biased region" description="Basic and acidic residues" evidence="1">
    <location>
        <begin position="34"/>
        <end position="46"/>
    </location>
</feature>
<sequence length="325" mass="36831">MSHAGVPVREEVEFYSAGYLEGESQSVQTRSLRRPREETLGPKVEPDVKRVKEDIEDIVPAAFTIHDDSDSETEADWVKEEDDEISVDLIMFINRTTSPEDDGRPTTRFTYKQIGDLLGGGQQDTAVRPSVSRKYELYGGAELYFKFRTEWCPQLPMPGKHGVTYHPIKSDLANPKDAFRNPRGTFRVFVQLDEPGYMYCGRYKCVHQASLTKRQFLRSPTRMQEKWIAGICNANWGKEYCAQAGIDLKEGRPTIEAALRNGKIRVAFCVIEFLTYEQDLVDALKAIHPKDGMTKAQKDARLAKAKFLEAQAERAAAGDLRVKVE</sequence>
<dbReference type="AlphaFoldDB" id="A0AAD5SL10"/>
<reference evidence="3" key="1">
    <citation type="submission" date="2020-05" db="EMBL/GenBank/DDBJ databases">
        <title>Phylogenomic resolution of chytrid fungi.</title>
        <authorList>
            <person name="Stajich J.E."/>
            <person name="Amses K."/>
            <person name="Simmons R."/>
            <person name="Seto K."/>
            <person name="Myers J."/>
            <person name="Bonds A."/>
            <person name="Quandt C.A."/>
            <person name="Barry K."/>
            <person name="Liu P."/>
            <person name="Grigoriev I."/>
            <person name="Longcore J.E."/>
            <person name="James T.Y."/>
        </authorList>
    </citation>
    <scope>NUCLEOTIDE SEQUENCE</scope>
    <source>
        <strain evidence="3">JEL0318</strain>
    </source>
</reference>
<proteinExistence type="predicted"/>
<dbReference type="EMBL" id="JADGJD010000003">
    <property type="protein sequence ID" value="KAJ3057460.1"/>
    <property type="molecule type" value="Genomic_DNA"/>
</dbReference>
<evidence type="ECO:0000313" key="4">
    <source>
        <dbReference type="Proteomes" id="UP001212841"/>
    </source>
</evidence>
<comment type="caution">
    <text evidence="3">The sequence shown here is derived from an EMBL/GenBank/DDBJ whole genome shotgun (WGS) entry which is preliminary data.</text>
</comment>
<evidence type="ECO:0000313" key="3">
    <source>
        <dbReference type="EMBL" id="KAJ3057460.1"/>
    </source>
</evidence>